<feature type="domain" description="PTS EIIA type-4" evidence="3">
    <location>
        <begin position="2"/>
        <end position="128"/>
    </location>
</feature>
<dbReference type="PROSITE" id="PS51096">
    <property type="entry name" value="PTS_EIIA_TYPE_4"/>
    <property type="match status" value="1"/>
</dbReference>
<dbReference type="Gene3D" id="3.40.50.510">
    <property type="entry name" value="Phosphotransferase system, mannose-type IIA component"/>
    <property type="match status" value="1"/>
</dbReference>
<evidence type="ECO:0000256" key="2">
    <source>
        <dbReference type="SAM" id="MobiDB-lite"/>
    </source>
</evidence>
<dbReference type="RefSeq" id="WP_045625265.1">
    <property type="nucleotide sequence ID" value="NZ_BAYM01000159.1"/>
</dbReference>
<dbReference type="InterPro" id="IPR051471">
    <property type="entry name" value="Bacterial_PTS_sugar_comp"/>
</dbReference>
<dbReference type="PANTHER" id="PTHR33799:SF1">
    <property type="entry name" value="PTS SYSTEM MANNOSE-SPECIFIC EIIAB COMPONENT-RELATED"/>
    <property type="match status" value="1"/>
</dbReference>
<protein>
    <submittedName>
        <fullName evidence="4">PTS system mannose/fructose-specific transportersubunit IIA</fullName>
    </submittedName>
</protein>
<dbReference type="InterPro" id="IPR004701">
    <property type="entry name" value="PTS_EIIA_man-typ"/>
</dbReference>
<dbReference type="GO" id="GO:0009401">
    <property type="term" value="P:phosphoenolpyruvate-dependent sugar phosphotransferase system"/>
    <property type="evidence" value="ECO:0007669"/>
    <property type="project" value="InterPro"/>
</dbReference>
<dbReference type="EMBL" id="BAYM01000159">
    <property type="protein sequence ID" value="GAN37450.1"/>
    <property type="molecule type" value="Genomic_DNA"/>
</dbReference>
<dbReference type="InterPro" id="IPR036662">
    <property type="entry name" value="PTS_EIIA_man-typ_sf"/>
</dbReference>
<gene>
    <name evidence="4" type="ORF">LC0644_2039</name>
</gene>
<proteinExistence type="predicted"/>
<evidence type="ECO:0000313" key="4">
    <source>
        <dbReference type="EMBL" id="GAN37450.1"/>
    </source>
</evidence>
<dbReference type="AlphaFoldDB" id="A0A0C9NZF8"/>
<dbReference type="GO" id="GO:0016020">
    <property type="term" value="C:membrane"/>
    <property type="evidence" value="ECO:0007669"/>
    <property type="project" value="InterPro"/>
</dbReference>
<evidence type="ECO:0000259" key="3">
    <source>
        <dbReference type="PROSITE" id="PS51096"/>
    </source>
</evidence>
<dbReference type="SUPFAM" id="SSF53062">
    <property type="entry name" value="PTS system fructose IIA component-like"/>
    <property type="match status" value="1"/>
</dbReference>
<dbReference type="Proteomes" id="UP000032552">
    <property type="component" value="Unassembled WGS sequence"/>
</dbReference>
<keyword evidence="1" id="KW-0808">Transferase</keyword>
<organism evidence="4 5">
    <name type="scientific">Lacticaseibacillus paracasei NRIC 0644</name>
    <dbReference type="NCBI Taxonomy" id="1435038"/>
    <lineage>
        <taxon>Bacteria</taxon>
        <taxon>Bacillati</taxon>
        <taxon>Bacillota</taxon>
        <taxon>Bacilli</taxon>
        <taxon>Lactobacillales</taxon>
        <taxon>Lactobacillaceae</taxon>
        <taxon>Lacticaseibacillus</taxon>
    </lineage>
</organism>
<accession>A0A0C9NZF8</accession>
<comment type="caution">
    <text evidence="4">The sequence shown here is derived from an EMBL/GenBank/DDBJ whole genome shotgun (WGS) entry which is preliminary data.</text>
</comment>
<reference evidence="5" key="1">
    <citation type="submission" date="2014-05" db="EMBL/GenBank/DDBJ databases">
        <title>Whole genome sequencing of Lactobacillus casei NRIC0644.</title>
        <authorList>
            <person name="Atarashi H."/>
            <person name="Yoshida Y."/>
            <person name="Fujimura S."/>
            <person name="Tanaka N."/>
            <person name="Shiwa Y."/>
            <person name="Yoshikawa H."/>
            <person name="Okada S."/>
            <person name="Nakagawa J."/>
        </authorList>
    </citation>
    <scope>NUCLEOTIDE SEQUENCE [LARGE SCALE GENOMIC DNA]</scope>
    <source>
        <strain evidence="5">NRIC0644</strain>
    </source>
</reference>
<evidence type="ECO:0000256" key="1">
    <source>
        <dbReference type="ARBA" id="ARBA00022679"/>
    </source>
</evidence>
<sequence>MNYEIMIVGHGRYPDGVLSALQLLIGTTEGIKAFNLDEQTTHEKFEKQLTELLSEHERVLVFADMTGGAPHQIVSRLVLEGNRPHQYVISSAPLNLMLDLYAKSLTGFEDDTIEGELQHTLTLSKQLIEILPDRMNTNSATAPVPDMTHQDEGDGI</sequence>
<dbReference type="GO" id="GO:0016740">
    <property type="term" value="F:transferase activity"/>
    <property type="evidence" value="ECO:0007669"/>
    <property type="project" value="UniProtKB-KW"/>
</dbReference>
<dbReference type="Pfam" id="PF03610">
    <property type="entry name" value="EIIA-man"/>
    <property type="match status" value="1"/>
</dbReference>
<evidence type="ECO:0000313" key="5">
    <source>
        <dbReference type="Proteomes" id="UP000032552"/>
    </source>
</evidence>
<feature type="region of interest" description="Disordered" evidence="2">
    <location>
        <begin position="136"/>
        <end position="156"/>
    </location>
</feature>
<name>A0A0C9NZF8_LACPA</name>
<dbReference type="PANTHER" id="PTHR33799">
    <property type="entry name" value="PTS PERMEASE-RELATED-RELATED"/>
    <property type="match status" value="1"/>
</dbReference>